<protein>
    <submittedName>
        <fullName evidence="2">Uncharacterized protein</fullName>
    </submittedName>
</protein>
<name>A0A5N6NXW7_9ASTR</name>
<keyword evidence="3" id="KW-1185">Reference proteome</keyword>
<keyword evidence="1" id="KW-1133">Transmembrane helix</keyword>
<comment type="caution">
    <text evidence="2">The sequence shown here is derived from an EMBL/GenBank/DDBJ whole genome shotgun (WGS) entry which is preliminary data.</text>
</comment>
<organism evidence="2 3">
    <name type="scientific">Mikania micrantha</name>
    <name type="common">bitter vine</name>
    <dbReference type="NCBI Taxonomy" id="192012"/>
    <lineage>
        <taxon>Eukaryota</taxon>
        <taxon>Viridiplantae</taxon>
        <taxon>Streptophyta</taxon>
        <taxon>Embryophyta</taxon>
        <taxon>Tracheophyta</taxon>
        <taxon>Spermatophyta</taxon>
        <taxon>Magnoliopsida</taxon>
        <taxon>eudicotyledons</taxon>
        <taxon>Gunneridae</taxon>
        <taxon>Pentapetalae</taxon>
        <taxon>asterids</taxon>
        <taxon>campanulids</taxon>
        <taxon>Asterales</taxon>
        <taxon>Asteraceae</taxon>
        <taxon>Asteroideae</taxon>
        <taxon>Heliantheae alliance</taxon>
        <taxon>Eupatorieae</taxon>
        <taxon>Mikania</taxon>
    </lineage>
</organism>
<dbReference type="InterPro" id="IPR055296">
    <property type="entry name" value="SRL2-like"/>
</dbReference>
<sequence length="100" mass="11210">MMPLTIEKKPIAAIPPLAATIVYMVLGWSGVENRLLRSLNILDASKTPTATLPCGSLSFFCPALTTRSRQPVKRYKKMISDIFPRNPVEEPNDRKIEKLL</sequence>
<dbReference type="OrthoDB" id="19232at2759"/>
<dbReference type="Proteomes" id="UP000326396">
    <property type="component" value="Linkage Group LG16"/>
</dbReference>
<dbReference type="EMBL" id="SZYD01000008">
    <property type="protein sequence ID" value="KAD5507492.1"/>
    <property type="molecule type" value="Genomic_DNA"/>
</dbReference>
<reference evidence="2 3" key="1">
    <citation type="submission" date="2019-05" db="EMBL/GenBank/DDBJ databases">
        <title>Mikania micrantha, genome provides insights into the molecular mechanism of rapid growth.</title>
        <authorList>
            <person name="Liu B."/>
        </authorList>
    </citation>
    <scope>NUCLEOTIDE SEQUENCE [LARGE SCALE GENOMIC DNA]</scope>
    <source>
        <strain evidence="2">NLD-2019</strain>
        <tissue evidence="2">Leaf</tissue>
    </source>
</reference>
<feature type="transmembrane region" description="Helical" evidence="1">
    <location>
        <begin position="12"/>
        <end position="30"/>
    </location>
</feature>
<proteinExistence type="predicted"/>
<accession>A0A5N6NXW7</accession>
<keyword evidence="1" id="KW-0812">Transmembrane</keyword>
<evidence type="ECO:0000256" key="1">
    <source>
        <dbReference type="SAM" id="Phobius"/>
    </source>
</evidence>
<gene>
    <name evidence="2" type="ORF">E3N88_15195</name>
</gene>
<evidence type="ECO:0000313" key="2">
    <source>
        <dbReference type="EMBL" id="KAD5507492.1"/>
    </source>
</evidence>
<dbReference type="PANTHER" id="PTHR46087:SF18">
    <property type="entry name" value="ARMADILLO-TYPE FOLD PROTEIN"/>
    <property type="match status" value="1"/>
</dbReference>
<evidence type="ECO:0000313" key="3">
    <source>
        <dbReference type="Proteomes" id="UP000326396"/>
    </source>
</evidence>
<dbReference type="AlphaFoldDB" id="A0A5N6NXW7"/>
<keyword evidence="1" id="KW-0472">Membrane</keyword>
<dbReference type="PANTHER" id="PTHR46087">
    <property type="entry name" value="PUTATIVE, EXPRESSED-RELATED"/>
    <property type="match status" value="1"/>
</dbReference>